<organism evidence="2">
    <name type="scientific">Curvibacter symbiont subsp. Hydra magnipapillata</name>
    <dbReference type="NCBI Taxonomy" id="667019"/>
    <lineage>
        <taxon>Bacteria</taxon>
        <taxon>Pseudomonadati</taxon>
        <taxon>Pseudomonadota</taxon>
        <taxon>Betaproteobacteria</taxon>
        <taxon>Burkholderiales</taxon>
        <taxon>Comamonadaceae</taxon>
        <taxon>Curvibacter</taxon>
    </lineage>
</organism>
<name>C9Y6H5_CURXX</name>
<dbReference type="AlphaFoldDB" id="C9Y6H5"/>
<dbReference type="EMBL" id="FN543101">
    <property type="protein sequence ID" value="CBA26464.1"/>
    <property type="molecule type" value="Genomic_DNA"/>
</dbReference>
<gene>
    <name evidence="2" type="ORF">Csp_E35520</name>
</gene>
<reference evidence="2" key="1">
    <citation type="journal article" date="2010" name="Nature">
        <title>The Dynamic genome of Hydra.</title>
        <authorList>
            <person name="Chapman J.A."/>
            <person name="Kirkness E.F."/>
            <person name="Simakov O."/>
            <person name="Hampson S.E."/>
            <person name="Mitros T."/>
            <person name="Weinmaier T."/>
            <person name="Rattei T."/>
            <person name="Balasubramanian P.G."/>
            <person name="Borman J."/>
            <person name="Busam D."/>
            <person name="Disbennett K."/>
            <person name="Pfannkoch C."/>
            <person name="Sumin N."/>
            <person name="Sutton G."/>
            <person name="Viswanathan L."/>
            <person name="Walenz B."/>
            <person name="Goodstein D.M."/>
            <person name="Hellsten U."/>
            <person name="Kawashima T."/>
            <person name="Prochnik S.E."/>
            <person name="Putnam N.H."/>
            <person name="Shu S."/>
            <person name="Blumberg B."/>
            <person name="Dana C.E."/>
            <person name="Gee L."/>
            <person name="Kibler D.F."/>
            <person name="Law L."/>
            <person name="Lindgens D."/>
            <person name="Martinez D.E."/>
            <person name="Peng J."/>
            <person name="Wigge P.A."/>
            <person name="Bertulat B."/>
            <person name="Guder C."/>
            <person name="Nakamura Y."/>
            <person name="Ozbek S."/>
            <person name="Watanabe H."/>
            <person name="Khalturin K."/>
            <person name="Hemmrich G."/>
            <person name="Franke A."/>
            <person name="Augustin R."/>
            <person name="Fraune S."/>
            <person name="Hayakawa E."/>
            <person name="Hayakawa S."/>
            <person name="Hirose M."/>
            <person name="Hwang J."/>
            <person name="Ikeo K."/>
            <person name="Nishimiya-Fujisawa C."/>
            <person name="Ogura A."/>
            <person name="Takahashi T."/>
            <person name="Steinmetz P.R."/>
            <person name="Zhang X."/>
            <person name="Aufschnaiter R."/>
            <person name="Eder M.K."/>
            <person name="Gorny A.K."/>
            <person name="Salvenmoser W."/>
            <person name="Heimberg A.M."/>
            <person name="Wheeler B.M."/>
            <person name="Peterson K.J."/>
            <person name="Boettger A."/>
            <person name="Tischler P."/>
            <person name="Wolf A."/>
            <person name="Gojobori T."/>
            <person name="Remington K.A."/>
            <person name="Strausberg R.L."/>
            <person name="Venter J."/>
            <person name="Technau U."/>
            <person name="Hobmayer B."/>
            <person name="Bosch T.C."/>
            <person name="Holstein T.W."/>
            <person name="Fujisawa T."/>
            <person name="Bode H.R."/>
            <person name="David C.N."/>
            <person name="Rokhsar D.S."/>
            <person name="Steele R.E."/>
        </authorList>
    </citation>
    <scope>NUCLEOTIDE SEQUENCE</scope>
</reference>
<feature type="compositionally biased region" description="Basic and acidic residues" evidence="1">
    <location>
        <begin position="33"/>
        <end position="51"/>
    </location>
</feature>
<protein>
    <submittedName>
        <fullName evidence="2">Uncharacterized protein</fullName>
    </submittedName>
</protein>
<sequence>MSMDCRQSGWLLNSNAVVRAEIPPPQNGNLFAGDRRTAPEFKHIGHDRLSR</sequence>
<feature type="region of interest" description="Disordered" evidence="1">
    <location>
        <begin position="22"/>
        <end position="51"/>
    </location>
</feature>
<evidence type="ECO:0000313" key="2">
    <source>
        <dbReference type="EMBL" id="CBA26464.1"/>
    </source>
</evidence>
<proteinExistence type="predicted"/>
<accession>C9Y6H5</accession>
<evidence type="ECO:0000256" key="1">
    <source>
        <dbReference type="SAM" id="MobiDB-lite"/>
    </source>
</evidence>